<protein>
    <submittedName>
        <fullName evidence="9">DC-STAMP domain containing 2</fullName>
    </submittedName>
</protein>
<reference evidence="9" key="3">
    <citation type="submission" date="2025-09" db="UniProtKB">
        <authorList>
            <consortium name="Ensembl"/>
        </authorList>
    </citation>
    <scope>IDENTIFICATION</scope>
</reference>
<dbReference type="InterPro" id="IPR051856">
    <property type="entry name" value="CSR-E3_Ligase_Protein"/>
</dbReference>
<name>A0A2K6L896_RHIBE</name>
<dbReference type="Pfam" id="PF26037">
    <property type="entry name" value="zf-RING_DCST1_C"/>
    <property type="match status" value="1"/>
</dbReference>
<dbReference type="PANTHER" id="PTHR21041:SF6">
    <property type="entry name" value="DC-STAMP DOMAIN-CONTAINING PROTEIN 2"/>
    <property type="match status" value="1"/>
</dbReference>
<evidence type="ECO:0000256" key="5">
    <source>
        <dbReference type="SAM" id="MobiDB-lite"/>
    </source>
</evidence>
<evidence type="ECO:0000259" key="8">
    <source>
        <dbReference type="Pfam" id="PF26037"/>
    </source>
</evidence>
<feature type="transmembrane region" description="Helical" evidence="6">
    <location>
        <begin position="22"/>
        <end position="43"/>
    </location>
</feature>
<comment type="subcellular location">
    <subcellularLocation>
        <location evidence="1">Membrane</location>
        <topology evidence="1">Multi-pass membrane protein</topology>
    </subcellularLocation>
</comment>
<sequence>MPKVMKDVVLPLRGEEPSMARAVVRSVGGFTLGLSLATAYGLLELLVEGHSPWGCLVGTLTLAAFLSLGMGFSRQVRATVLLLLPQGLAAVFGAGFLVLTELSPTGQGPCANTLRNFTRASEAVACGAELALNQTAEVLQRAKQPLVSALNKIKAIAQKTKEVADRVRKFFRSIMDGVKHVARALRNVWQWLLHIGDVCNSELGNPYLKCARVFDDAKDSCMMVIPQAYHLCYVLMPFKLALCGLASLVQVFCVIPKYIQPFLRQTIGTPVIQLLNRVRQEFEFNMTATHHFSVDLNASRSLSQVAMDLHEAVSMKLHRVREALALMGFTTPLLLVLLYLQALFYRYCYLNWDHYDNIYITSQFLRMEAVRSTAGLPTVLPLSAHEARRYIPPGSIFLSQWEKFFYILETFNLIRHLLLVLFLVFLDYAVFWVLDLARHQLQGEIVARSECLHDSLLPLTHCSPLDLLLGNSTWASPEDFPEERAFEPNLEGFIGVGQKEKVGSGDGLRGGTPSLISPHQERISYLYNILLSRRTNLLAALHRSVRRRAADQGHRSAFLELASRCPCLGPFVSHFWLHQAYCLGCGQPQDEGDMENIVSCNTPGCQGLYCLTCFRLLDNTCSVCASPLSYQGDLDLELDSSDEEGPQLWLAAAQRKDPEQAWLLQQQLQEVLGRSLSMESTSESSDLDEEKGPQQRKHRQQPLPEAHQPISILTSPDPTPASEPSVPLSPPSLPDPSHPPPK</sequence>
<feature type="transmembrane region" description="Helical" evidence="6">
    <location>
        <begin position="80"/>
        <end position="99"/>
    </location>
</feature>
<reference evidence="9 10" key="1">
    <citation type="submission" date="2016-06" db="EMBL/GenBank/DDBJ databases">
        <title>Genome of Rhinopithecus bieti.</title>
        <authorList>
            <person name="Wu"/>
            <person name="C.-I. and Zhang"/>
            <person name="Y."/>
        </authorList>
    </citation>
    <scope>NUCLEOTIDE SEQUENCE</scope>
</reference>
<feature type="transmembrane region" description="Helical" evidence="6">
    <location>
        <begin position="413"/>
        <end position="434"/>
    </location>
</feature>
<dbReference type="OMA" id="DAKDNCM"/>
<dbReference type="GO" id="GO:0016020">
    <property type="term" value="C:membrane"/>
    <property type="evidence" value="ECO:0007669"/>
    <property type="project" value="UniProtKB-SubCell"/>
</dbReference>
<evidence type="ECO:0000256" key="2">
    <source>
        <dbReference type="ARBA" id="ARBA00022692"/>
    </source>
</evidence>
<organism evidence="9 10">
    <name type="scientific">Rhinopithecus bieti</name>
    <name type="common">Black snub-nosed monkey</name>
    <name type="synonym">Pygathrix bieti</name>
    <dbReference type="NCBI Taxonomy" id="61621"/>
    <lineage>
        <taxon>Eukaryota</taxon>
        <taxon>Metazoa</taxon>
        <taxon>Chordata</taxon>
        <taxon>Craniata</taxon>
        <taxon>Vertebrata</taxon>
        <taxon>Euteleostomi</taxon>
        <taxon>Mammalia</taxon>
        <taxon>Eutheria</taxon>
        <taxon>Euarchontoglires</taxon>
        <taxon>Primates</taxon>
        <taxon>Haplorrhini</taxon>
        <taxon>Catarrhini</taxon>
        <taxon>Cercopithecidae</taxon>
        <taxon>Colobinae</taxon>
        <taxon>Rhinopithecus</taxon>
    </lineage>
</organism>
<keyword evidence="2 6" id="KW-0812">Transmembrane</keyword>
<evidence type="ECO:0000256" key="1">
    <source>
        <dbReference type="ARBA" id="ARBA00004141"/>
    </source>
</evidence>
<dbReference type="Proteomes" id="UP000233180">
    <property type="component" value="Unassembled WGS sequence"/>
</dbReference>
<dbReference type="Pfam" id="PF07782">
    <property type="entry name" value="DC_STAMP"/>
    <property type="match status" value="1"/>
</dbReference>
<evidence type="ECO:0000256" key="6">
    <source>
        <dbReference type="SAM" id="Phobius"/>
    </source>
</evidence>
<evidence type="ECO:0000259" key="7">
    <source>
        <dbReference type="Pfam" id="PF07782"/>
    </source>
</evidence>
<dbReference type="InterPro" id="IPR012858">
    <property type="entry name" value="DC_STAMP-like"/>
</dbReference>
<evidence type="ECO:0000256" key="4">
    <source>
        <dbReference type="ARBA" id="ARBA00023136"/>
    </source>
</evidence>
<feature type="region of interest" description="Disordered" evidence="5">
    <location>
        <begin position="675"/>
        <end position="742"/>
    </location>
</feature>
<dbReference type="AlphaFoldDB" id="A0A2K6L896"/>
<feature type="domain" description="E3 ubiquitin-protein ligase DCST1-like C-terminal" evidence="8">
    <location>
        <begin position="581"/>
        <end position="627"/>
    </location>
</feature>
<keyword evidence="3 6" id="KW-1133">Transmembrane helix</keyword>
<feature type="domain" description="Dendritic cell-specific transmembrane protein-like" evidence="7">
    <location>
        <begin position="355"/>
        <end position="449"/>
    </location>
</feature>
<feature type="compositionally biased region" description="Pro residues" evidence="5">
    <location>
        <begin position="717"/>
        <end position="742"/>
    </location>
</feature>
<feature type="compositionally biased region" description="Low complexity" evidence="5">
    <location>
        <begin position="675"/>
        <end position="684"/>
    </location>
</feature>
<keyword evidence="10" id="KW-1185">Reference proteome</keyword>
<dbReference type="InterPro" id="IPR058842">
    <property type="entry name" value="DCST1_C"/>
</dbReference>
<evidence type="ECO:0000313" key="9">
    <source>
        <dbReference type="Ensembl" id="ENSRBIP00000019751.1"/>
    </source>
</evidence>
<evidence type="ECO:0000256" key="3">
    <source>
        <dbReference type="ARBA" id="ARBA00022989"/>
    </source>
</evidence>
<keyword evidence="4 6" id="KW-0472">Membrane</keyword>
<dbReference type="STRING" id="61621.ENSRBIP00000019751"/>
<dbReference type="Ensembl" id="ENSRBIT00000043626.1">
    <property type="protein sequence ID" value="ENSRBIP00000019751.1"/>
    <property type="gene ID" value="ENSRBIG00000033863.1"/>
</dbReference>
<dbReference type="PANTHER" id="PTHR21041">
    <property type="entry name" value="DENDRITIC CELL-SPECIFIC TRANSMEMBRANE PROTEIN"/>
    <property type="match status" value="1"/>
</dbReference>
<dbReference type="GO" id="GO:0035036">
    <property type="term" value="P:sperm-egg recognition"/>
    <property type="evidence" value="ECO:0007669"/>
    <property type="project" value="Ensembl"/>
</dbReference>
<feature type="transmembrane region" description="Helical" evidence="6">
    <location>
        <begin position="49"/>
        <end position="68"/>
    </location>
</feature>
<dbReference type="Pfam" id="PF26039">
    <property type="entry name" value="Dcst2"/>
    <property type="match status" value="1"/>
</dbReference>
<proteinExistence type="predicted"/>
<reference evidence="9" key="2">
    <citation type="submission" date="2025-08" db="UniProtKB">
        <authorList>
            <consortium name="Ensembl"/>
        </authorList>
    </citation>
    <scope>IDENTIFICATION</scope>
</reference>
<evidence type="ECO:0000313" key="10">
    <source>
        <dbReference type="Proteomes" id="UP000233180"/>
    </source>
</evidence>
<dbReference type="GeneTree" id="ENSGT00940000153269"/>
<dbReference type="GO" id="GO:0007342">
    <property type="term" value="P:fusion of sperm to egg plasma membrane involved in single fertilization"/>
    <property type="evidence" value="ECO:0007669"/>
    <property type="project" value="Ensembl"/>
</dbReference>
<feature type="transmembrane region" description="Helical" evidence="6">
    <location>
        <begin position="228"/>
        <end position="255"/>
    </location>
</feature>
<gene>
    <name evidence="9" type="primary">DCST2</name>
</gene>
<accession>A0A2K6L896</accession>
<feature type="transmembrane region" description="Helical" evidence="6">
    <location>
        <begin position="324"/>
        <end position="345"/>
    </location>
</feature>